<dbReference type="RefSeq" id="WP_149567317.1">
    <property type="nucleotide sequence ID" value="NZ_CP035807.1"/>
</dbReference>
<evidence type="ECO:0000256" key="2">
    <source>
        <dbReference type="ARBA" id="ARBA00005810"/>
    </source>
</evidence>
<evidence type="ECO:0000256" key="4">
    <source>
        <dbReference type="ARBA" id="ARBA00016218"/>
    </source>
</evidence>
<dbReference type="GO" id="GO:0046654">
    <property type="term" value="P:tetrahydrofolate biosynthetic process"/>
    <property type="evidence" value="ECO:0007669"/>
    <property type="project" value="UniProtKB-UniPathway"/>
</dbReference>
<evidence type="ECO:0000256" key="11">
    <source>
        <dbReference type="ARBA" id="ARBA00029766"/>
    </source>
</evidence>
<evidence type="ECO:0000259" key="13">
    <source>
        <dbReference type="PROSITE" id="PS00794"/>
    </source>
</evidence>
<dbReference type="InterPro" id="IPR035907">
    <property type="entry name" value="Hppk_sf"/>
</dbReference>
<dbReference type="Gene3D" id="3.30.70.560">
    <property type="entry name" value="7,8-Dihydro-6-hydroxymethylpterin-pyrophosphokinase HPPK"/>
    <property type="match status" value="1"/>
</dbReference>
<keyword evidence="15" id="KW-1185">Reference proteome</keyword>
<dbReference type="SUPFAM" id="SSF55083">
    <property type="entry name" value="6-hydroxymethyl-7,8-dihydropterin pyrophosphokinase, HPPK"/>
    <property type="match status" value="1"/>
</dbReference>
<organism evidence="14 15">
    <name type="scientific">Thiospirochaeta perfilievii</name>
    <dbReference type="NCBI Taxonomy" id="252967"/>
    <lineage>
        <taxon>Bacteria</taxon>
        <taxon>Pseudomonadati</taxon>
        <taxon>Spirochaetota</taxon>
        <taxon>Spirochaetia</taxon>
        <taxon>Spirochaetales</taxon>
        <taxon>Spirochaetaceae</taxon>
        <taxon>Thiospirochaeta</taxon>
    </lineage>
</organism>
<dbReference type="CDD" id="cd00483">
    <property type="entry name" value="HPPK"/>
    <property type="match status" value="1"/>
</dbReference>
<feature type="domain" description="7,8-dihydro-6-hydroxymethylpterin-pyrophosphokinase" evidence="13">
    <location>
        <begin position="88"/>
        <end position="99"/>
    </location>
</feature>
<dbReference type="NCBIfam" id="TIGR01498">
    <property type="entry name" value="folK"/>
    <property type="match status" value="1"/>
</dbReference>
<keyword evidence="6" id="KW-0547">Nucleotide-binding</keyword>
<evidence type="ECO:0000256" key="9">
    <source>
        <dbReference type="ARBA" id="ARBA00022909"/>
    </source>
</evidence>
<evidence type="ECO:0000256" key="12">
    <source>
        <dbReference type="ARBA" id="ARBA00033413"/>
    </source>
</evidence>
<dbReference type="OrthoDB" id="9808041at2"/>
<keyword evidence="5 14" id="KW-0808">Transferase</keyword>
<accession>A0A5C1QAH7</accession>
<sequence length="157" mass="17853">MVKVYLSLGSNIGDRVKNINKAISLIKANPGINCVEQSSLYITAPQGYLKQDDFINCVLGLETNLEASELLLVCQDVEKKLKRVRLFRWGPRIIDVDILLYGDKIINTPDLTIPHPRMYERAFVLVPLGELDSTFNKYIDKVSSQDVRIYTQPQKLV</sequence>
<comment type="pathway">
    <text evidence="1">Cofactor biosynthesis; tetrahydrofolate biosynthesis; 2-amino-4-hydroxy-6-hydroxymethyl-7,8-dihydropteridine diphosphate from 7,8-dihydroneopterin triphosphate: step 4/4.</text>
</comment>
<dbReference type="GO" id="GO:0016301">
    <property type="term" value="F:kinase activity"/>
    <property type="evidence" value="ECO:0007669"/>
    <property type="project" value="UniProtKB-KW"/>
</dbReference>
<dbReference type="PROSITE" id="PS00794">
    <property type="entry name" value="HPPK"/>
    <property type="match status" value="1"/>
</dbReference>
<evidence type="ECO:0000256" key="3">
    <source>
        <dbReference type="ARBA" id="ARBA00013253"/>
    </source>
</evidence>
<comment type="function">
    <text evidence="10">Catalyzes the transfer of pyrophosphate from adenosine triphosphate (ATP) to 6-hydroxymethyl-7,8-dihydropterin, an enzymatic step in folate biosynthesis pathway.</text>
</comment>
<evidence type="ECO:0000256" key="8">
    <source>
        <dbReference type="ARBA" id="ARBA00022840"/>
    </source>
</evidence>
<protein>
    <recommendedName>
        <fullName evidence="4">2-amino-4-hydroxy-6-hydroxymethyldihydropteridine pyrophosphokinase</fullName>
        <ecNumber evidence="3">2.7.6.3</ecNumber>
    </recommendedName>
    <alternativeName>
        <fullName evidence="11">6-hydroxymethyl-7,8-dihydropterin pyrophosphokinase</fullName>
    </alternativeName>
    <alternativeName>
        <fullName evidence="12">7,8-dihydro-6-hydroxymethylpterin-pyrophosphokinase</fullName>
    </alternativeName>
</protein>
<evidence type="ECO:0000256" key="6">
    <source>
        <dbReference type="ARBA" id="ARBA00022741"/>
    </source>
</evidence>
<evidence type="ECO:0000256" key="5">
    <source>
        <dbReference type="ARBA" id="ARBA00022679"/>
    </source>
</evidence>
<evidence type="ECO:0000313" key="15">
    <source>
        <dbReference type="Proteomes" id="UP000323824"/>
    </source>
</evidence>
<dbReference type="EC" id="2.7.6.3" evidence="3"/>
<dbReference type="EMBL" id="CP035807">
    <property type="protein sequence ID" value="QEN04060.1"/>
    <property type="molecule type" value="Genomic_DNA"/>
</dbReference>
<proteinExistence type="inferred from homology"/>
<keyword evidence="8" id="KW-0067">ATP-binding</keyword>
<keyword evidence="9" id="KW-0289">Folate biosynthesis</keyword>
<name>A0A5C1QAH7_9SPIO</name>
<dbReference type="PANTHER" id="PTHR43071">
    <property type="entry name" value="2-AMINO-4-HYDROXY-6-HYDROXYMETHYLDIHYDROPTERIDINE PYROPHOSPHOKINASE"/>
    <property type="match status" value="1"/>
</dbReference>
<dbReference type="UniPathway" id="UPA00077">
    <property type="reaction ID" value="UER00155"/>
</dbReference>
<gene>
    <name evidence="14" type="primary">folK</name>
    <name evidence="14" type="ORF">EW093_04865</name>
</gene>
<dbReference type="Pfam" id="PF01288">
    <property type="entry name" value="HPPK"/>
    <property type="match status" value="1"/>
</dbReference>
<dbReference type="GO" id="GO:0003848">
    <property type="term" value="F:2-amino-4-hydroxy-6-hydroxymethyldihydropteridine diphosphokinase activity"/>
    <property type="evidence" value="ECO:0007669"/>
    <property type="project" value="UniProtKB-EC"/>
</dbReference>
<dbReference type="AlphaFoldDB" id="A0A5C1QAH7"/>
<dbReference type="Proteomes" id="UP000323824">
    <property type="component" value="Chromosome"/>
</dbReference>
<reference evidence="14 15" key="2">
    <citation type="submission" date="2019-09" db="EMBL/GenBank/DDBJ databases">
        <title>Complete Genome Sequence and Methylome Analysis of free living Spirochaetas.</title>
        <authorList>
            <person name="Leshcheva N."/>
            <person name="Mikheeva N."/>
        </authorList>
    </citation>
    <scope>NUCLEOTIDE SEQUENCE [LARGE SCALE GENOMIC DNA]</scope>
    <source>
        <strain evidence="14 15">P</strain>
    </source>
</reference>
<dbReference type="GO" id="GO:0046656">
    <property type="term" value="P:folic acid biosynthetic process"/>
    <property type="evidence" value="ECO:0007669"/>
    <property type="project" value="UniProtKB-KW"/>
</dbReference>
<dbReference type="KEGG" id="sper:EW093_04865"/>
<reference evidence="14 15" key="1">
    <citation type="submission" date="2019-02" db="EMBL/GenBank/DDBJ databases">
        <authorList>
            <person name="Fomenkov A."/>
            <person name="Dubinina G."/>
            <person name="Grabovich M."/>
            <person name="Vincze T."/>
            <person name="Roberts R.J."/>
        </authorList>
    </citation>
    <scope>NUCLEOTIDE SEQUENCE [LARGE SCALE GENOMIC DNA]</scope>
    <source>
        <strain evidence="14 15">P</strain>
    </source>
</reference>
<evidence type="ECO:0000313" key="14">
    <source>
        <dbReference type="EMBL" id="QEN04060.1"/>
    </source>
</evidence>
<keyword evidence="7 14" id="KW-0418">Kinase</keyword>
<comment type="similarity">
    <text evidence="2">Belongs to the HPPK family.</text>
</comment>
<dbReference type="InterPro" id="IPR000550">
    <property type="entry name" value="Hppk"/>
</dbReference>
<evidence type="ECO:0000256" key="7">
    <source>
        <dbReference type="ARBA" id="ARBA00022777"/>
    </source>
</evidence>
<dbReference type="GO" id="GO:0005524">
    <property type="term" value="F:ATP binding"/>
    <property type="evidence" value="ECO:0007669"/>
    <property type="project" value="UniProtKB-KW"/>
</dbReference>
<evidence type="ECO:0000256" key="1">
    <source>
        <dbReference type="ARBA" id="ARBA00005051"/>
    </source>
</evidence>
<dbReference type="PANTHER" id="PTHR43071:SF1">
    <property type="entry name" value="2-AMINO-4-HYDROXY-6-HYDROXYMETHYLDIHYDROPTERIDINE PYROPHOSPHOKINASE"/>
    <property type="match status" value="1"/>
</dbReference>
<evidence type="ECO:0000256" key="10">
    <source>
        <dbReference type="ARBA" id="ARBA00029409"/>
    </source>
</evidence>